<protein>
    <submittedName>
        <fullName evidence="2">Uncharacterized protein</fullName>
    </submittedName>
</protein>
<proteinExistence type="predicted"/>
<accession>A0A1R3HST1</accession>
<evidence type="ECO:0000313" key="3">
    <source>
        <dbReference type="Proteomes" id="UP000188268"/>
    </source>
</evidence>
<keyword evidence="3" id="KW-1185">Reference proteome</keyword>
<sequence length="84" mass="9782">MATPERGEENSKKKISKKCKMSFSFVKELDLHKLANCKVKQAERETKKRAKEQKEKAKRLENARNHSTNQLLPDRKESENDPNA</sequence>
<evidence type="ECO:0000313" key="2">
    <source>
        <dbReference type="EMBL" id="OMO73436.1"/>
    </source>
</evidence>
<dbReference type="Proteomes" id="UP000188268">
    <property type="component" value="Unassembled WGS sequence"/>
</dbReference>
<dbReference type="EMBL" id="AWWV01011211">
    <property type="protein sequence ID" value="OMO73436.1"/>
    <property type="molecule type" value="Genomic_DNA"/>
</dbReference>
<feature type="region of interest" description="Disordered" evidence="1">
    <location>
        <begin position="41"/>
        <end position="84"/>
    </location>
</feature>
<comment type="caution">
    <text evidence="2">The sequence shown here is derived from an EMBL/GenBank/DDBJ whole genome shotgun (WGS) entry which is preliminary data.</text>
</comment>
<gene>
    <name evidence="2" type="ORF">CCACVL1_17258</name>
</gene>
<organism evidence="2 3">
    <name type="scientific">Corchorus capsularis</name>
    <name type="common">Jute</name>
    <dbReference type="NCBI Taxonomy" id="210143"/>
    <lineage>
        <taxon>Eukaryota</taxon>
        <taxon>Viridiplantae</taxon>
        <taxon>Streptophyta</taxon>
        <taxon>Embryophyta</taxon>
        <taxon>Tracheophyta</taxon>
        <taxon>Spermatophyta</taxon>
        <taxon>Magnoliopsida</taxon>
        <taxon>eudicotyledons</taxon>
        <taxon>Gunneridae</taxon>
        <taxon>Pentapetalae</taxon>
        <taxon>rosids</taxon>
        <taxon>malvids</taxon>
        <taxon>Malvales</taxon>
        <taxon>Malvaceae</taxon>
        <taxon>Grewioideae</taxon>
        <taxon>Apeibeae</taxon>
        <taxon>Corchorus</taxon>
    </lineage>
</organism>
<name>A0A1R3HST1_COCAP</name>
<feature type="compositionally biased region" description="Basic and acidic residues" evidence="1">
    <location>
        <begin position="41"/>
        <end position="64"/>
    </location>
</feature>
<feature type="compositionally biased region" description="Basic and acidic residues" evidence="1">
    <location>
        <begin position="73"/>
        <end position="84"/>
    </location>
</feature>
<reference evidence="2 3" key="1">
    <citation type="submission" date="2013-09" db="EMBL/GenBank/DDBJ databases">
        <title>Corchorus capsularis genome sequencing.</title>
        <authorList>
            <person name="Alam M."/>
            <person name="Haque M.S."/>
            <person name="Islam M.S."/>
            <person name="Emdad E.M."/>
            <person name="Islam M.M."/>
            <person name="Ahmed B."/>
            <person name="Halim A."/>
            <person name="Hossen Q.M.M."/>
            <person name="Hossain M.Z."/>
            <person name="Ahmed R."/>
            <person name="Khan M.M."/>
            <person name="Islam R."/>
            <person name="Rashid M.M."/>
            <person name="Khan S.A."/>
            <person name="Rahman M.S."/>
            <person name="Alam M."/>
        </authorList>
    </citation>
    <scope>NUCLEOTIDE SEQUENCE [LARGE SCALE GENOMIC DNA]</scope>
    <source>
        <strain evidence="3">cv. CVL-1</strain>
        <tissue evidence="2">Whole seedling</tissue>
    </source>
</reference>
<evidence type="ECO:0000256" key="1">
    <source>
        <dbReference type="SAM" id="MobiDB-lite"/>
    </source>
</evidence>
<dbReference type="AlphaFoldDB" id="A0A1R3HST1"/>
<dbReference type="Gramene" id="OMO73436">
    <property type="protein sequence ID" value="OMO73436"/>
    <property type="gene ID" value="CCACVL1_17258"/>
</dbReference>